<evidence type="ECO:0000313" key="4">
    <source>
        <dbReference type="Proteomes" id="UP000813462"/>
    </source>
</evidence>
<gene>
    <name evidence="3" type="ORF">FEM48_Zijuj06G0062000</name>
</gene>
<reference evidence="3" key="1">
    <citation type="journal article" date="2021" name="Front. Plant Sci.">
        <title>Chromosome-Scale Genome Assembly for Chinese Sour Jujube and Insights Into Its Genome Evolution and Domestication Signature.</title>
        <authorList>
            <person name="Shen L.-Y."/>
            <person name="Luo H."/>
            <person name="Wang X.-L."/>
            <person name="Wang X.-M."/>
            <person name="Qiu X.-J."/>
            <person name="Liu H."/>
            <person name="Zhou S.-S."/>
            <person name="Jia K.-H."/>
            <person name="Nie S."/>
            <person name="Bao Y.-T."/>
            <person name="Zhang R.-G."/>
            <person name="Yun Q.-Z."/>
            <person name="Chai Y.-H."/>
            <person name="Lu J.-Y."/>
            <person name="Li Y."/>
            <person name="Zhao S.-W."/>
            <person name="Mao J.-F."/>
            <person name="Jia S.-G."/>
            <person name="Mao Y.-M."/>
        </authorList>
    </citation>
    <scope>NUCLEOTIDE SEQUENCE</scope>
    <source>
        <strain evidence="3">AT0</strain>
        <tissue evidence="3">Leaf</tissue>
    </source>
</reference>
<organism evidence="3 4">
    <name type="scientific">Ziziphus jujuba var. spinosa</name>
    <dbReference type="NCBI Taxonomy" id="714518"/>
    <lineage>
        <taxon>Eukaryota</taxon>
        <taxon>Viridiplantae</taxon>
        <taxon>Streptophyta</taxon>
        <taxon>Embryophyta</taxon>
        <taxon>Tracheophyta</taxon>
        <taxon>Spermatophyta</taxon>
        <taxon>Magnoliopsida</taxon>
        <taxon>eudicotyledons</taxon>
        <taxon>Gunneridae</taxon>
        <taxon>Pentapetalae</taxon>
        <taxon>rosids</taxon>
        <taxon>fabids</taxon>
        <taxon>Rosales</taxon>
        <taxon>Rhamnaceae</taxon>
        <taxon>Paliureae</taxon>
        <taxon>Ziziphus</taxon>
    </lineage>
</organism>
<dbReference type="InterPro" id="IPR015683">
    <property type="entry name" value="Ionotropic_Glu_rcpt"/>
</dbReference>
<dbReference type="PANTHER" id="PTHR34836">
    <property type="entry name" value="OS06G0188250 PROTEIN"/>
    <property type="match status" value="1"/>
</dbReference>
<keyword evidence="1" id="KW-0472">Membrane</keyword>
<dbReference type="PANTHER" id="PTHR34836:SF1">
    <property type="entry name" value="OS09G0428600 PROTEIN"/>
    <property type="match status" value="1"/>
</dbReference>
<dbReference type="Proteomes" id="UP000813462">
    <property type="component" value="Unassembled WGS sequence"/>
</dbReference>
<keyword evidence="1" id="KW-1133">Transmembrane helix</keyword>
<sequence length="454" mass="50447">MAKKKPPAEAYVFRLLVSLIVCMRIFLATAESSTTTKIQINIGMIVNLDTWVGKVGLSCLNMALSDFYNSHPHYNTRLFLHINDSNTNDVVHSAAAGKGSGFRKLNASSGLTDLENIGVSENGPKLREALSTTRFRGLGGDFSFVNRKLQSSTFQIVNVHGHGMRSIGFWTPSNGLTRKWNSTSTYSTSKSNLGPIIWPGDTTSQPEGYTKYPTTIGKKLRIAVTMKDNISSFVQVVNDSSRNNPEFTGFCIEVFKAVMDAMPYPVIYEFIPFSKPDGKRAGTNNELIYQVYLGVFPRGSPLVGDVSRAILKMIEGKKMKEIEDAWFVKNSCSTTKDSFSLGLNNFWGLFLIAGIASLSALIICAAIFLYKHRQILMHFDSELSICGKIRFMFKIFDEKDLSSHAFKKTSELQERRNRSLDGNIHLHDQAMDVIEASQNTDCSPSPSNCTNQSV</sequence>
<protein>
    <submittedName>
        <fullName evidence="3">Uncharacterized protein</fullName>
    </submittedName>
</protein>
<evidence type="ECO:0000256" key="2">
    <source>
        <dbReference type="SAM" id="SignalP"/>
    </source>
</evidence>
<dbReference type="Gene3D" id="3.40.190.10">
    <property type="entry name" value="Periplasmic binding protein-like II"/>
    <property type="match status" value="1"/>
</dbReference>
<proteinExistence type="predicted"/>
<feature type="signal peptide" evidence="2">
    <location>
        <begin position="1"/>
        <end position="30"/>
    </location>
</feature>
<dbReference type="Gene3D" id="3.40.50.2300">
    <property type="match status" value="1"/>
</dbReference>
<dbReference type="EMBL" id="JAEACU010000006">
    <property type="protein sequence ID" value="KAH7523908.1"/>
    <property type="molecule type" value="Genomic_DNA"/>
</dbReference>
<evidence type="ECO:0000313" key="3">
    <source>
        <dbReference type="EMBL" id="KAH7523908.1"/>
    </source>
</evidence>
<dbReference type="SUPFAM" id="SSF53822">
    <property type="entry name" value="Periplasmic binding protein-like I"/>
    <property type="match status" value="1"/>
</dbReference>
<name>A0A978V7M3_ZIZJJ</name>
<evidence type="ECO:0000256" key="1">
    <source>
        <dbReference type="SAM" id="Phobius"/>
    </source>
</evidence>
<dbReference type="AlphaFoldDB" id="A0A978V7M3"/>
<dbReference type="InterPro" id="IPR028082">
    <property type="entry name" value="Peripla_BP_I"/>
</dbReference>
<keyword evidence="2" id="KW-0732">Signal</keyword>
<dbReference type="SUPFAM" id="SSF53850">
    <property type="entry name" value="Periplasmic binding protein-like II"/>
    <property type="match status" value="1"/>
</dbReference>
<feature type="transmembrane region" description="Helical" evidence="1">
    <location>
        <begin position="346"/>
        <end position="370"/>
    </location>
</feature>
<accession>A0A978V7M3</accession>
<comment type="caution">
    <text evidence="3">The sequence shown here is derived from an EMBL/GenBank/DDBJ whole genome shotgun (WGS) entry which is preliminary data.</text>
</comment>
<keyword evidence="1" id="KW-0812">Transmembrane</keyword>
<feature type="chain" id="PRO_5036735822" evidence="2">
    <location>
        <begin position="31"/>
        <end position="454"/>
    </location>
</feature>